<comment type="caution">
    <text evidence="8">The sequence shown here is derived from an EMBL/GenBank/DDBJ whole genome shotgun (WGS) entry which is preliminary data.</text>
</comment>
<dbReference type="SUPFAM" id="SSF103473">
    <property type="entry name" value="MFS general substrate transporter"/>
    <property type="match status" value="1"/>
</dbReference>
<keyword evidence="9" id="KW-1185">Reference proteome</keyword>
<reference evidence="8 9" key="2">
    <citation type="journal article" date="2021" name="Curr. Genet.">
        <title>Genetic response to nitrogen starvation in the aggressive Eucalyptus foliar pathogen Teratosphaeria destructans.</title>
        <authorList>
            <person name="Havenga M."/>
            <person name="Wingfield B.D."/>
            <person name="Wingfield M.J."/>
            <person name="Dreyer L.L."/>
            <person name="Roets F."/>
            <person name="Aylward J."/>
        </authorList>
    </citation>
    <scope>NUCLEOTIDE SEQUENCE [LARGE SCALE GENOMIC DNA]</scope>
    <source>
        <strain evidence="8">CMW44962</strain>
    </source>
</reference>
<keyword evidence="3 7" id="KW-0812">Transmembrane</keyword>
<dbReference type="Gene3D" id="1.20.1250.20">
    <property type="entry name" value="MFS general substrate transporter like domains"/>
    <property type="match status" value="1"/>
</dbReference>
<dbReference type="GO" id="GO:0022857">
    <property type="term" value="F:transmembrane transporter activity"/>
    <property type="evidence" value="ECO:0007669"/>
    <property type="project" value="InterPro"/>
</dbReference>
<keyword evidence="5 7" id="KW-0472">Membrane</keyword>
<feature type="compositionally biased region" description="Polar residues" evidence="6">
    <location>
        <begin position="11"/>
        <end position="20"/>
    </location>
</feature>
<accession>A0A9W7SID6</accession>
<evidence type="ECO:0000256" key="7">
    <source>
        <dbReference type="SAM" id="Phobius"/>
    </source>
</evidence>
<dbReference type="FunFam" id="1.20.1250.20:FF:000106">
    <property type="entry name" value="MFS transporter, putative"/>
    <property type="match status" value="1"/>
</dbReference>
<sequence length="615" mass="70230">MSPATEALAHASTSVPSYQTFDLGATDRRHSKASSDRTSHVKDPPETVNMLDDKVPEVSTLSAEHTYHRGRRPSLASSTGAGFVTQNIFGVDKTKERNHADGLHPHGNATTYRNEGLDSYYKPRDQWEGLHRYDADFTWEPSEEKALVRKLDWKIAAYACLMFFALQLDRGNISQALSDNMLKDLGMTTNEYNYGQTIFYLSFLCAELPSQMISKRLGPDRWIPVQMVSWSLVASMQCFLSGKSSFYACRSLLGLIEGGFIPDTILYLSYYYTSTELPKRLGWFWVAYQSTSIVSAFLAYGILHLRGVHGLAGWRWLFALEGGLTGLIGVLSWFYLPASPYTTASWFRGKDGWFTVHEEKIIANRIIRDDPSKGDMHNREALSLPMLWRCLQDWHMWPIYLIGLSWTIPNHPQTQYLTLQLKALGFGTFRTNLLTIPAYVLFIIQLLFWTWLSEKLNQRFLLGVLGQLWSLPLLITLEVIPTSTSHWGKYACSILLVGFPYIHAILVAITSRNAGTVRTRTVASALYNMCVQTSSIVASEIYRADDAPMYRRGNKVLIGICVYNIFLFIGAKVFYVWTNSKRERIWNAMTKEERERYLETTKDKGNKRLDFRFAH</sequence>
<feature type="transmembrane region" description="Helical" evidence="7">
    <location>
        <begin position="487"/>
        <end position="509"/>
    </location>
</feature>
<evidence type="ECO:0000256" key="5">
    <source>
        <dbReference type="ARBA" id="ARBA00023136"/>
    </source>
</evidence>
<keyword evidence="4 7" id="KW-1133">Transmembrane helix</keyword>
<dbReference type="GO" id="GO:0016020">
    <property type="term" value="C:membrane"/>
    <property type="evidence" value="ECO:0007669"/>
    <property type="project" value="UniProtKB-SubCell"/>
</dbReference>
<evidence type="ECO:0000256" key="4">
    <source>
        <dbReference type="ARBA" id="ARBA00022989"/>
    </source>
</evidence>
<dbReference type="OrthoDB" id="1935484at2759"/>
<dbReference type="InterPro" id="IPR036259">
    <property type="entry name" value="MFS_trans_sf"/>
</dbReference>
<feature type="transmembrane region" description="Helical" evidence="7">
    <location>
        <begin position="434"/>
        <end position="453"/>
    </location>
</feature>
<feature type="transmembrane region" description="Helical" evidence="7">
    <location>
        <begin position="460"/>
        <end position="481"/>
    </location>
</feature>
<reference evidence="8 9" key="1">
    <citation type="journal article" date="2018" name="IMA Fungus">
        <title>IMA Genome-F 10: Nine draft genome sequences of Claviceps purpurea s.lat., including C. arundinis, C. humidiphila, and C. cf. spartinae, pseudomolecules for the pitch canker pathogen Fusarium circinatum, draft genome of Davidsoniella eucalypti, Grosmannia galeiformis, Quambalaria eucalypti, and Teratosphaeria destructans.</title>
        <authorList>
            <person name="Wingfield B.D."/>
            <person name="Liu M."/>
            <person name="Nguyen H.D."/>
            <person name="Lane F.A."/>
            <person name="Morgan S.W."/>
            <person name="De Vos L."/>
            <person name="Wilken P.M."/>
            <person name="Duong T.A."/>
            <person name="Aylward J."/>
            <person name="Coetzee M.P."/>
            <person name="Dadej K."/>
            <person name="De Beer Z.W."/>
            <person name="Findlay W."/>
            <person name="Havenga M."/>
            <person name="Kolarik M."/>
            <person name="Menzies J.G."/>
            <person name="Naidoo K."/>
            <person name="Pochopski O."/>
            <person name="Shoukouhi P."/>
            <person name="Santana Q.C."/>
            <person name="Seifert K.A."/>
            <person name="Soal N."/>
            <person name="Steenkamp E.T."/>
            <person name="Tatham C.T."/>
            <person name="van der Nest M.A."/>
            <person name="Wingfield M.J."/>
        </authorList>
    </citation>
    <scope>NUCLEOTIDE SEQUENCE [LARGE SCALE GENOMIC DNA]</scope>
    <source>
        <strain evidence="8">CMW44962</strain>
    </source>
</reference>
<feature type="transmembrane region" description="Helical" evidence="7">
    <location>
        <begin position="315"/>
        <end position="336"/>
    </location>
</feature>
<feature type="region of interest" description="Disordered" evidence="6">
    <location>
        <begin position="1"/>
        <end position="50"/>
    </location>
</feature>
<evidence type="ECO:0000256" key="3">
    <source>
        <dbReference type="ARBA" id="ARBA00022692"/>
    </source>
</evidence>
<feature type="transmembrane region" description="Helical" evidence="7">
    <location>
        <begin position="521"/>
        <end position="544"/>
    </location>
</feature>
<dbReference type="EMBL" id="RIBY02002533">
    <property type="protein sequence ID" value="KAH9810121.1"/>
    <property type="molecule type" value="Genomic_DNA"/>
</dbReference>
<dbReference type="Pfam" id="PF07690">
    <property type="entry name" value="MFS_1"/>
    <property type="match status" value="1"/>
</dbReference>
<proteinExistence type="predicted"/>
<organism evidence="8 9">
    <name type="scientific">Teratosphaeria destructans</name>
    <dbReference type="NCBI Taxonomy" id="418781"/>
    <lineage>
        <taxon>Eukaryota</taxon>
        <taxon>Fungi</taxon>
        <taxon>Dikarya</taxon>
        <taxon>Ascomycota</taxon>
        <taxon>Pezizomycotina</taxon>
        <taxon>Dothideomycetes</taxon>
        <taxon>Dothideomycetidae</taxon>
        <taxon>Mycosphaerellales</taxon>
        <taxon>Teratosphaeriaceae</taxon>
        <taxon>Teratosphaeria</taxon>
    </lineage>
</organism>
<name>A0A9W7SID6_9PEZI</name>
<dbReference type="PANTHER" id="PTHR43791:SF104">
    <property type="entry name" value="MAJOR FACILITATOR SUPERFAMILY (MFS) PROFILE DOMAIN-CONTAINING PROTEIN-RELATED"/>
    <property type="match status" value="1"/>
</dbReference>
<comment type="subcellular location">
    <subcellularLocation>
        <location evidence="1">Membrane</location>
        <topology evidence="1">Multi-pass membrane protein</topology>
    </subcellularLocation>
</comment>
<dbReference type="AlphaFoldDB" id="A0A9W7SID6"/>
<evidence type="ECO:0000256" key="2">
    <source>
        <dbReference type="ARBA" id="ARBA00022448"/>
    </source>
</evidence>
<keyword evidence="2" id="KW-0813">Transport</keyword>
<gene>
    <name evidence="8" type="ORF">Tdes44962_MAKER01095</name>
</gene>
<feature type="transmembrane region" description="Helical" evidence="7">
    <location>
        <begin position="282"/>
        <end position="303"/>
    </location>
</feature>
<feature type="compositionally biased region" description="Basic and acidic residues" evidence="6">
    <location>
        <begin position="25"/>
        <end position="50"/>
    </location>
</feature>
<evidence type="ECO:0000256" key="1">
    <source>
        <dbReference type="ARBA" id="ARBA00004141"/>
    </source>
</evidence>
<protein>
    <submittedName>
        <fullName evidence="8">MFS general transporter</fullName>
    </submittedName>
</protein>
<dbReference type="FunFam" id="1.20.1250.20:FF:000247">
    <property type="entry name" value="MFS general substrate transporter"/>
    <property type="match status" value="1"/>
</dbReference>
<evidence type="ECO:0000256" key="6">
    <source>
        <dbReference type="SAM" id="MobiDB-lite"/>
    </source>
</evidence>
<evidence type="ECO:0000313" key="8">
    <source>
        <dbReference type="EMBL" id="KAH9810121.1"/>
    </source>
</evidence>
<dbReference type="InterPro" id="IPR011701">
    <property type="entry name" value="MFS"/>
</dbReference>
<evidence type="ECO:0000313" key="9">
    <source>
        <dbReference type="Proteomes" id="UP001138500"/>
    </source>
</evidence>
<dbReference type="Proteomes" id="UP001138500">
    <property type="component" value="Unassembled WGS sequence"/>
</dbReference>
<feature type="transmembrane region" description="Helical" evidence="7">
    <location>
        <begin position="556"/>
        <end position="577"/>
    </location>
</feature>
<dbReference type="PANTHER" id="PTHR43791">
    <property type="entry name" value="PERMEASE-RELATED"/>
    <property type="match status" value="1"/>
</dbReference>